<dbReference type="InterPro" id="IPR008275">
    <property type="entry name" value="CoA_E_activase_dom"/>
</dbReference>
<dbReference type="AlphaFoldDB" id="A0A0V8M4D8"/>
<accession>A0A0V8M4D8</accession>
<dbReference type="PANTHER" id="PTHR32329">
    <property type="entry name" value="BIFUNCTIONAL PROTEIN [INCLUDES 2-HYDROXYACYL-COA DEHYDRATASE (N-TER) AND ITS ACTIVATOR DOMAIN (C_TERM)-RELATED"/>
    <property type="match status" value="1"/>
</dbReference>
<keyword evidence="3" id="KW-0408">Iron</keyword>
<name>A0A0V8M4D8_9CHLR</name>
<dbReference type="Pfam" id="PF01869">
    <property type="entry name" value="BcrAD_BadFG"/>
    <property type="match status" value="1"/>
</dbReference>
<evidence type="ECO:0000256" key="4">
    <source>
        <dbReference type="ARBA" id="ARBA00023014"/>
    </source>
</evidence>
<dbReference type="OrthoDB" id="9778513at2"/>
<dbReference type="GO" id="GO:0046872">
    <property type="term" value="F:metal ion binding"/>
    <property type="evidence" value="ECO:0007669"/>
    <property type="project" value="UniProtKB-KW"/>
</dbReference>
<keyword evidence="4" id="KW-0411">Iron-sulfur</keyword>
<sequence>MNIFLGIDSGSVSTKIICLSPSAELADWIYLPTAGDPLSTLRTGLRQLQHRLPEDTSVLGVAVTGSARELVADAVGADMVKNEISSQAKAAAHLIPEVKTVIEIGGQDSKLILLENGFVSDFAMNTVCAAGTGSFLEHQSRRLNLSLEEMGKLAHFSQNPIELKGRCTVFVESDMIHFQQTGSSRPDIVYGLCKALVRNYLNDLGLHKEIRQPVVFQGGVARNPAMKKAFEEELGFSLIVPPRPEITGALGAALLLCQERETDSPAKPTNFRGFETPFLREKV</sequence>
<dbReference type="CDD" id="cd24035">
    <property type="entry name" value="ASKHA_NBD_O66634-like_rpt2"/>
    <property type="match status" value="1"/>
</dbReference>
<reference evidence="6 7" key="1">
    <citation type="journal article" date="2015" name="Sci. Rep.">
        <title>A comparative genomics and reductive dehalogenase gene transcription study of two chloroethene-respiring bacteria, Dehalococcoides mccartyi strains MB and 11a.</title>
        <authorList>
            <person name="Low A."/>
            <person name="Shen Z."/>
            <person name="Cheng D."/>
            <person name="Rogers M.J."/>
            <person name="Lee P.K."/>
            <person name="He J."/>
        </authorList>
    </citation>
    <scope>NUCLEOTIDE SEQUENCE [LARGE SCALE GENOMIC DNA]</scope>
    <source>
        <strain evidence="6 7">MB</strain>
    </source>
</reference>
<comment type="caution">
    <text evidence="6">The sequence shown here is derived from an EMBL/GenBank/DDBJ whole genome shotgun (WGS) entry which is preliminary data.</text>
</comment>
<dbReference type="RefSeq" id="WP_010936321.1">
    <property type="nucleotide sequence ID" value="NZ_JAUJEL010000001.1"/>
</dbReference>
<dbReference type="PATRIC" id="fig|61435.5.peg.275"/>
<protein>
    <submittedName>
        <fullName evidence="6">ATPase</fullName>
    </submittedName>
</protein>
<keyword evidence="2" id="KW-0479">Metal-binding</keyword>
<evidence type="ECO:0000256" key="2">
    <source>
        <dbReference type="ARBA" id="ARBA00022723"/>
    </source>
</evidence>
<dbReference type="NCBIfam" id="TIGR00241">
    <property type="entry name" value="CoA_E_activ"/>
    <property type="match status" value="1"/>
</dbReference>
<evidence type="ECO:0000313" key="6">
    <source>
        <dbReference type="EMBL" id="KSV18647.1"/>
    </source>
</evidence>
<dbReference type="InterPro" id="IPR002731">
    <property type="entry name" value="ATPase_BadF"/>
</dbReference>
<dbReference type="Proteomes" id="UP000053577">
    <property type="component" value="Unassembled WGS sequence"/>
</dbReference>
<dbReference type="EMBL" id="JGYD01000010">
    <property type="protein sequence ID" value="KSV18647.1"/>
    <property type="molecule type" value="Genomic_DNA"/>
</dbReference>
<dbReference type="Gene3D" id="3.30.420.40">
    <property type="match status" value="2"/>
</dbReference>
<evidence type="ECO:0000259" key="5">
    <source>
        <dbReference type="Pfam" id="PF01869"/>
    </source>
</evidence>
<dbReference type="GeneID" id="3230130"/>
<organism evidence="6 7">
    <name type="scientific">Dehalococcoides mccartyi</name>
    <dbReference type="NCBI Taxonomy" id="61435"/>
    <lineage>
        <taxon>Bacteria</taxon>
        <taxon>Bacillati</taxon>
        <taxon>Chloroflexota</taxon>
        <taxon>Dehalococcoidia</taxon>
        <taxon>Dehalococcoidales</taxon>
        <taxon>Dehalococcoidaceae</taxon>
        <taxon>Dehalococcoides</taxon>
    </lineage>
</organism>
<dbReference type="InterPro" id="IPR051805">
    <property type="entry name" value="Dehydratase_Activator_Redct"/>
</dbReference>
<evidence type="ECO:0000256" key="1">
    <source>
        <dbReference type="ARBA" id="ARBA00001966"/>
    </source>
</evidence>
<feature type="domain" description="ATPase BadF/BadG/BcrA/BcrD type" evidence="5">
    <location>
        <begin position="5"/>
        <end position="255"/>
    </location>
</feature>
<comment type="cofactor">
    <cofactor evidence="1">
        <name>[4Fe-4S] cluster</name>
        <dbReference type="ChEBI" id="CHEBI:49883"/>
    </cofactor>
</comment>
<dbReference type="SUPFAM" id="SSF53067">
    <property type="entry name" value="Actin-like ATPase domain"/>
    <property type="match status" value="1"/>
</dbReference>
<gene>
    <name evidence="6" type="ORF">DA01_01350</name>
</gene>
<evidence type="ECO:0000256" key="3">
    <source>
        <dbReference type="ARBA" id="ARBA00023004"/>
    </source>
</evidence>
<proteinExistence type="predicted"/>
<dbReference type="InterPro" id="IPR043129">
    <property type="entry name" value="ATPase_NBD"/>
</dbReference>
<dbReference type="PANTHER" id="PTHR32329:SF7">
    <property type="entry name" value="ACTIVATOR OF 2-HYDROXYACYL-COA-HYDRATASE"/>
    <property type="match status" value="1"/>
</dbReference>
<dbReference type="GO" id="GO:0051536">
    <property type="term" value="F:iron-sulfur cluster binding"/>
    <property type="evidence" value="ECO:0007669"/>
    <property type="project" value="UniProtKB-KW"/>
</dbReference>
<evidence type="ECO:0000313" key="7">
    <source>
        <dbReference type="Proteomes" id="UP000053577"/>
    </source>
</evidence>